<dbReference type="RefSeq" id="WP_126597625.1">
    <property type="nucleotide sequence ID" value="NZ_BIFQ01000001.1"/>
</dbReference>
<gene>
    <name evidence="10" type="ORF">KDAU_40350</name>
</gene>
<feature type="compositionally biased region" description="Polar residues" evidence="7">
    <location>
        <begin position="285"/>
        <end position="305"/>
    </location>
</feature>
<dbReference type="EC" id="2.7.11.1" evidence="1"/>
<dbReference type="InterPro" id="IPR017441">
    <property type="entry name" value="Protein_kinase_ATP_BS"/>
</dbReference>
<organism evidence="10 11">
    <name type="scientific">Dictyobacter aurantiacus</name>
    <dbReference type="NCBI Taxonomy" id="1936993"/>
    <lineage>
        <taxon>Bacteria</taxon>
        <taxon>Bacillati</taxon>
        <taxon>Chloroflexota</taxon>
        <taxon>Ktedonobacteria</taxon>
        <taxon>Ktedonobacterales</taxon>
        <taxon>Dictyobacteraceae</taxon>
        <taxon>Dictyobacter</taxon>
    </lineage>
</organism>
<keyword evidence="11" id="KW-1185">Reference proteome</keyword>
<feature type="transmembrane region" description="Helical" evidence="8">
    <location>
        <begin position="686"/>
        <end position="704"/>
    </location>
</feature>
<comment type="caution">
    <text evidence="10">The sequence shown here is derived from an EMBL/GenBank/DDBJ whole genome shotgun (WGS) entry which is preliminary data.</text>
</comment>
<feature type="transmembrane region" description="Helical" evidence="8">
    <location>
        <begin position="716"/>
        <end position="737"/>
    </location>
</feature>
<evidence type="ECO:0000256" key="6">
    <source>
        <dbReference type="PROSITE-ProRule" id="PRU10141"/>
    </source>
</evidence>
<evidence type="ECO:0000259" key="9">
    <source>
        <dbReference type="PROSITE" id="PS50011"/>
    </source>
</evidence>
<dbReference type="Proteomes" id="UP000287224">
    <property type="component" value="Unassembled WGS sequence"/>
</dbReference>
<dbReference type="PROSITE" id="PS50011">
    <property type="entry name" value="PROTEIN_KINASE_DOM"/>
    <property type="match status" value="1"/>
</dbReference>
<dbReference type="PROSITE" id="PS00107">
    <property type="entry name" value="PROTEIN_KINASE_ATP"/>
    <property type="match status" value="1"/>
</dbReference>
<evidence type="ECO:0000256" key="3">
    <source>
        <dbReference type="ARBA" id="ARBA00022741"/>
    </source>
</evidence>
<evidence type="ECO:0000256" key="2">
    <source>
        <dbReference type="ARBA" id="ARBA00022679"/>
    </source>
</evidence>
<evidence type="ECO:0000256" key="7">
    <source>
        <dbReference type="SAM" id="MobiDB-lite"/>
    </source>
</evidence>
<keyword evidence="8" id="KW-0472">Membrane</keyword>
<dbReference type="OrthoDB" id="9814968at2"/>
<feature type="domain" description="Protein kinase" evidence="9">
    <location>
        <begin position="12"/>
        <end position="266"/>
    </location>
</feature>
<evidence type="ECO:0000313" key="11">
    <source>
        <dbReference type="Proteomes" id="UP000287224"/>
    </source>
</evidence>
<feature type="binding site" evidence="6">
    <location>
        <position position="41"/>
    </location>
    <ligand>
        <name>ATP</name>
        <dbReference type="ChEBI" id="CHEBI:30616"/>
    </ligand>
</feature>
<feature type="transmembrane region" description="Helical" evidence="8">
    <location>
        <begin position="652"/>
        <end position="674"/>
    </location>
</feature>
<dbReference type="Gene3D" id="1.10.510.10">
    <property type="entry name" value="Transferase(Phosphotransferase) domain 1"/>
    <property type="match status" value="1"/>
</dbReference>
<keyword evidence="8" id="KW-0812">Transmembrane</keyword>
<dbReference type="InterPro" id="IPR000719">
    <property type="entry name" value="Prot_kinase_dom"/>
</dbReference>
<dbReference type="InterPro" id="IPR008271">
    <property type="entry name" value="Ser/Thr_kinase_AS"/>
</dbReference>
<evidence type="ECO:0000256" key="1">
    <source>
        <dbReference type="ARBA" id="ARBA00012513"/>
    </source>
</evidence>
<feature type="compositionally biased region" description="Pro residues" evidence="7">
    <location>
        <begin position="453"/>
        <end position="484"/>
    </location>
</feature>
<dbReference type="CDD" id="cd14014">
    <property type="entry name" value="STKc_PknB_like"/>
    <property type="match status" value="1"/>
</dbReference>
<feature type="compositionally biased region" description="Low complexity" evidence="7">
    <location>
        <begin position="413"/>
        <end position="446"/>
    </location>
</feature>
<dbReference type="PANTHER" id="PTHR43289:SF6">
    <property type="entry name" value="SERINE_THREONINE-PROTEIN KINASE NEKL-3"/>
    <property type="match status" value="1"/>
</dbReference>
<keyword evidence="3 6" id="KW-0547">Nucleotide-binding</keyword>
<protein>
    <recommendedName>
        <fullName evidence="1">non-specific serine/threonine protein kinase</fullName>
        <ecNumber evidence="1">2.7.11.1</ecNumber>
    </recommendedName>
</protein>
<dbReference type="SUPFAM" id="SSF56112">
    <property type="entry name" value="Protein kinase-like (PK-like)"/>
    <property type="match status" value="1"/>
</dbReference>
<name>A0A401ZIM7_9CHLR</name>
<keyword evidence="2" id="KW-0808">Transferase</keyword>
<reference evidence="11" key="1">
    <citation type="submission" date="2018-12" db="EMBL/GenBank/DDBJ databases">
        <title>Tengunoibacter tsumagoiensis gen. nov., sp. nov., Dictyobacter kobayashii sp. nov., D. alpinus sp. nov., and D. joshuensis sp. nov. and description of Dictyobacteraceae fam. nov. within the order Ktedonobacterales isolated from Tengu-no-mugimeshi.</title>
        <authorList>
            <person name="Wang C.M."/>
            <person name="Zheng Y."/>
            <person name="Sakai Y."/>
            <person name="Toyoda A."/>
            <person name="Minakuchi Y."/>
            <person name="Abe K."/>
            <person name="Yokota A."/>
            <person name="Yabe S."/>
        </authorList>
    </citation>
    <scope>NUCLEOTIDE SEQUENCE [LARGE SCALE GENOMIC DNA]</scope>
    <source>
        <strain evidence="11">S-27</strain>
    </source>
</reference>
<accession>A0A401ZIM7</accession>
<feature type="transmembrane region" description="Helical" evidence="8">
    <location>
        <begin position="601"/>
        <end position="632"/>
    </location>
</feature>
<keyword evidence="8" id="KW-1133">Transmembrane helix</keyword>
<dbReference type="GO" id="GO:0004674">
    <property type="term" value="F:protein serine/threonine kinase activity"/>
    <property type="evidence" value="ECO:0007669"/>
    <property type="project" value="UniProtKB-EC"/>
</dbReference>
<feature type="compositionally biased region" description="Low complexity" evidence="7">
    <location>
        <begin position="485"/>
        <end position="504"/>
    </location>
</feature>
<keyword evidence="5 6" id="KW-0067">ATP-binding</keyword>
<evidence type="ECO:0000313" key="10">
    <source>
        <dbReference type="EMBL" id="GCE06706.1"/>
    </source>
</evidence>
<feature type="compositionally biased region" description="Low complexity" evidence="7">
    <location>
        <begin position="512"/>
        <end position="530"/>
    </location>
</feature>
<feature type="transmembrane region" description="Helical" evidence="8">
    <location>
        <begin position="569"/>
        <end position="589"/>
    </location>
</feature>
<sequence>MVDRIGQRLGNYTLVQLLGQGGFAEVYLGEHLYLKSQAAIKILQARLSGSDDSDSFLKEAQTIARLSHPNIVRVLDFGIEGETPYLVMDYAPNGTLRQRHARGVALPLTTVIPYVTQVADALQYAHDEHIIHRDVKPENMLVGRRNEILLSDFGIALVAQSSRYQGTQDVIGTVAYMSPEQIQGKPRPASDQYSLAVVVYEWLTGDRPFHGSFTEMCTQHMFAAPPPIREKLPQIAPEVERVLMQALDKDPKKRFESVKAFANALAQAAQSNPTGLIPGAGMPSSPYSTVAMQSGTQTPPQTPNASGVPPAAFTGLMSQPFNSGSGSQPNNTNNPYATQQQQNSQTNNQYGTQQMGTRQDGPASKTNNPYTTQQQQNSGMAASGRENVGNQPGNQGQAPTMHSDRTELQTSMPQSQQPNNAYPQQQQQQPNQPGQQKMFLHGNNPPQGGPQNGPRPPMQGNPQQRPPQQPYPPMQRPPQQPPNQPGDYNNRPQQGYQQQHRGPQGSYGNQAPYRQQEPPMQQQQQYRPQQSYSAPERDYDEPPAPRPSYADERGQRESMAEWLGPLNAWKWPILATVVGIILFCFLHSFRPIIYGRSIPILLVLPLFFGASFGPIVGILVGAGGAMVADFMYRSNDTLTNTLFHNVNFGPQYHAWWFPMAFYGIAGLIAGLSMLRRRKFPSIGSSIRACLLATITMAIVVGFIIYNAREWRLFPEIGLIVLINIVISLVILIVYSIMGRLIDPA</sequence>
<dbReference type="PROSITE" id="PS00108">
    <property type="entry name" value="PROTEIN_KINASE_ST"/>
    <property type="match status" value="1"/>
</dbReference>
<dbReference type="Gene3D" id="3.30.200.20">
    <property type="entry name" value="Phosphorylase Kinase, domain 1"/>
    <property type="match status" value="1"/>
</dbReference>
<evidence type="ECO:0000256" key="5">
    <source>
        <dbReference type="ARBA" id="ARBA00022840"/>
    </source>
</evidence>
<dbReference type="GO" id="GO:0005524">
    <property type="term" value="F:ATP binding"/>
    <property type="evidence" value="ECO:0007669"/>
    <property type="project" value="UniProtKB-UniRule"/>
</dbReference>
<feature type="compositionally biased region" description="Polar residues" evidence="7">
    <location>
        <begin position="316"/>
        <end position="337"/>
    </location>
</feature>
<dbReference type="PANTHER" id="PTHR43289">
    <property type="entry name" value="MITOGEN-ACTIVATED PROTEIN KINASE KINASE KINASE 20-RELATED"/>
    <property type="match status" value="1"/>
</dbReference>
<dbReference type="AlphaFoldDB" id="A0A401ZIM7"/>
<evidence type="ECO:0000256" key="4">
    <source>
        <dbReference type="ARBA" id="ARBA00022777"/>
    </source>
</evidence>
<dbReference type="SMART" id="SM00220">
    <property type="entry name" value="S_TKc"/>
    <property type="match status" value="1"/>
</dbReference>
<dbReference type="Pfam" id="PF00069">
    <property type="entry name" value="Pkinase"/>
    <property type="match status" value="1"/>
</dbReference>
<dbReference type="InterPro" id="IPR011009">
    <property type="entry name" value="Kinase-like_dom_sf"/>
</dbReference>
<proteinExistence type="predicted"/>
<evidence type="ECO:0000256" key="8">
    <source>
        <dbReference type="SAM" id="Phobius"/>
    </source>
</evidence>
<feature type="compositionally biased region" description="Low complexity" evidence="7">
    <location>
        <begin position="338"/>
        <end position="354"/>
    </location>
</feature>
<dbReference type="EMBL" id="BIFQ01000001">
    <property type="protein sequence ID" value="GCE06706.1"/>
    <property type="molecule type" value="Genomic_DNA"/>
</dbReference>
<feature type="compositionally biased region" description="Polar residues" evidence="7">
    <location>
        <begin position="388"/>
        <end position="400"/>
    </location>
</feature>
<feature type="region of interest" description="Disordered" evidence="7">
    <location>
        <begin position="277"/>
        <end position="555"/>
    </location>
</feature>
<keyword evidence="4" id="KW-0418">Kinase</keyword>
<feature type="compositionally biased region" description="Low complexity" evidence="7">
    <location>
        <begin position="366"/>
        <end position="377"/>
    </location>
</feature>